<evidence type="ECO:0000259" key="7">
    <source>
        <dbReference type="PROSITE" id="PS50994"/>
    </source>
</evidence>
<evidence type="ECO:0000256" key="4">
    <source>
        <dbReference type="ARBA" id="ARBA00022759"/>
    </source>
</evidence>
<proteinExistence type="predicted"/>
<feature type="non-terminal residue" evidence="8">
    <location>
        <position position="62"/>
    </location>
</feature>
<keyword evidence="9" id="KW-1185">Reference proteome</keyword>
<sequence>THKHLLACFAVMGVPQEIKTHNGPGYKSQSLQVFLQLWGVSHSYGMPYNSSGQAIVEQAHHT</sequence>
<comment type="caution">
    <text evidence="8">The sequence shown here is derived from an EMBL/GenBank/DDBJ whole genome shotgun (WGS) entry which is preliminary data.</text>
</comment>
<evidence type="ECO:0000256" key="2">
    <source>
        <dbReference type="ARBA" id="ARBA00022695"/>
    </source>
</evidence>
<reference evidence="8 9" key="1">
    <citation type="submission" date="2019-09" db="EMBL/GenBank/DDBJ databases">
        <title>Bird 10,000 Genomes (B10K) Project - Family phase.</title>
        <authorList>
            <person name="Zhang G."/>
        </authorList>
    </citation>
    <scope>NUCLEOTIDE SEQUENCE [LARGE SCALE GENOMIC DNA]</scope>
    <source>
        <strain evidence="8">B10K-DU-029-49</strain>
        <tissue evidence="8">Liver</tissue>
    </source>
</reference>
<keyword evidence="1" id="KW-0808">Transferase</keyword>
<keyword evidence="2" id="KW-0548">Nucleotidyltransferase</keyword>
<protein>
    <submittedName>
        <fullName evidence="8">PO113 protein</fullName>
    </submittedName>
</protein>
<dbReference type="Gene3D" id="3.30.420.10">
    <property type="entry name" value="Ribonuclease H-like superfamily/Ribonuclease H"/>
    <property type="match status" value="1"/>
</dbReference>
<dbReference type="GO" id="GO:0035613">
    <property type="term" value="F:RNA stem-loop binding"/>
    <property type="evidence" value="ECO:0007669"/>
    <property type="project" value="TreeGrafter"/>
</dbReference>
<dbReference type="GO" id="GO:0003964">
    <property type="term" value="F:RNA-directed DNA polymerase activity"/>
    <property type="evidence" value="ECO:0007669"/>
    <property type="project" value="UniProtKB-KW"/>
</dbReference>
<dbReference type="GO" id="GO:0016787">
    <property type="term" value="F:hydrolase activity"/>
    <property type="evidence" value="ECO:0007669"/>
    <property type="project" value="UniProtKB-KW"/>
</dbReference>
<evidence type="ECO:0000313" key="9">
    <source>
        <dbReference type="Proteomes" id="UP000521322"/>
    </source>
</evidence>
<dbReference type="PANTHER" id="PTHR41694:SF3">
    <property type="entry name" value="RNA-DIRECTED DNA POLYMERASE-RELATED"/>
    <property type="match status" value="1"/>
</dbReference>
<dbReference type="GO" id="GO:0015074">
    <property type="term" value="P:DNA integration"/>
    <property type="evidence" value="ECO:0007669"/>
    <property type="project" value="InterPro"/>
</dbReference>
<keyword evidence="5" id="KW-0378">Hydrolase</keyword>
<dbReference type="InterPro" id="IPR012337">
    <property type="entry name" value="RNaseH-like_sf"/>
</dbReference>
<feature type="domain" description="Integrase catalytic" evidence="7">
    <location>
        <begin position="1"/>
        <end position="62"/>
    </location>
</feature>
<evidence type="ECO:0000256" key="1">
    <source>
        <dbReference type="ARBA" id="ARBA00022679"/>
    </source>
</evidence>
<dbReference type="AlphaFoldDB" id="A0A7K6IFB9"/>
<dbReference type="InterPro" id="IPR036397">
    <property type="entry name" value="RNaseH_sf"/>
</dbReference>
<name>A0A7K6IFB9_9PASS</name>
<evidence type="ECO:0000256" key="6">
    <source>
        <dbReference type="ARBA" id="ARBA00022918"/>
    </source>
</evidence>
<feature type="non-terminal residue" evidence="8">
    <location>
        <position position="1"/>
    </location>
</feature>
<dbReference type="PANTHER" id="PTHR41694">
    <property type="entry name" value="ENDOGENOUS RETROVIRUS GROUP K MEMBER POL PROTEIN"/>
    <property type="match status" value="1"/>
</dbReference>
<accession>A0A7K6IFB9</accession>
<evidence type="ECO:0000256" key="5">
    <source>
        <dbReference type="ARBA" id="ARBA00022801"/>
    </source>
</evidence>
<evidence type="ECO:0000256" key="3">
    <source>
        <dbReference type="ARBA" id="ARBA00022722"/>
    </source>
</evidence>
<organism evidence="8 9">
    <name type="scientific">Dasyornis broadbenti</name>
    <name type="common">rufous bristle-bird</name>
    <dbReference type="NCBI Taxonomy" id="243059"/>
    <lineage>
        <taxon>Eukaryota</taxon>
        <taxon>Metazoa</taxon>
        <taxon>Chordata</taxon>
        <taxon>Craniata</taxon>
        <taxon>Vertebrata</taxon>
        <taxon>Euteleostomi</taxon>
        <taxon>Archelosauria</taxon>
        <taxon>Archosauria</taxon>
        <taxon>Dinosauria</taxon>
        <taxon>Saurischia</taxon>
        <taxon>Theropoda</taxon>
        <taxon>Coelurosauria</taxon>
        <taxon>Aves</taxon>
        <taxon>Neognathae</taxon>
        <taxon>Neoaves</taxon>
        <taxon>Telluraves</taxon>
        <taxon>Australaves</taxon>
        <taxon>Passeriformes</taxon>
        <taxon>Meliphagoidea</taxon>
        <taxon>Dasyornithidae</taxon>
        <taxon>Dasyornis</taxon>
    </lineage>
</organism>
<dbReference type="EMBL" id="VZRN01006629">
    <property type="protein sequence ID" value="NWV86264.1"/>
    <property type="molecule type" value="Genomic_DNA"/>
</dbReference>
<dbReference type="GO" id="GO:0004519">
    <property type="term" value="F:endonuclease activity"/>
    <property type="evidence" value="ECO:0007669"/>
    <property type="project" value="UniProtKB-KW"/>
</dbReference>
<dbReference type="InterPro" id="IPR001584">
    <property type="entry name" value="Integrase_cat-core"/>
</dbReference>
<keyword evidence="4" id="KW-0255">Endonuclease</keyword>
<keyword evidence="3" id="KW-0540">Nuclease</keyword>
<evidence type="ECO:0000313" key="8">
    <source>
        <dbReference type="EMBL" id="NWV86264.1"/>
    </source>
</evidence>
<dbReference type="PROSITE" id="PS50994">
    <property type="entry name" value="INTEGRASE"/>
    <property type="match status" value="1"/>
</dbReference>
<keyword evidence="6" id="KW-0695">RNA-directed DNA polymerase</keyword>
<gene>
    <name evidence="8" type="primary">Hervk</name>
    <name evidence="8" type="ORF">DASBRO_R16012</name>
</gene>
<dbReference type="Proteomes" id="UP000521322">
    <property type="component" value="Unassembled WGS sequence"/>
</dbReference>
<dbReference type="SUPFAM" id="SSF53098">
    <property type="entry name" value="Ribonuclease H-like"/>
    <property type="match status" value="1"/>
</dbReference>